<gene>
    <name evidence="1" type="ORF">OM944_10780</name>
</gene>
<evidence type="ECO:0000313" key="2">
    <source>
        <dbReference type="Proteomes" id="UP001163156"/>
    </source>
</evidence>
<evidence type="ECO:0000313" key="1">
    <source>
        <dbReference type="EMBL" id="UZD21158.1"/>
    </source>
</evidence>
<dbReference type="EMBL" id="CP110226">
    <property type="protein sequence ID" value="UZD21158.1"/>
    <property type="molecule type" value="Genomic_DNA"/>
</dbReference>
<keyword evidence="2" id="KW-1185">Reference proteome</keyword>
<organism evidence="1 2">
    <name type="scientific">Algoriphagus halophytocola</name>
    <dbReference type="NCBI Taxonomy" id="2991499"/>
    <lineage>
        <taxon>Bacteria</taxon>
        <taxon>Pseudomonadati</taxon>
        <taxon>Bacteroidota</taxon>
        <taxon>Cytophagia</taxon>
        <taxon>Cytophagales</taxon>
        <taxon>Cyclobacteriaceae</taxon>
        <taxon>Algoriphagus</taxon>
    </lineage>
</organism>
<dbReference type="Proteomes" id="UP001163156">
    <property type="component" value="Chromosome"/>
</dbReference>
<sequence>MIYQYTSIGKLKLILDSKKIRFTRLDRVDDKDESEPFKNKGIADKVFVSCWTEDSDENSGLWSMYGDDFKGVRIGFKRPIFKLHEIPSSKWNGLNIFNEHNRKVVISPNEMITSDYFIIPSFLNESTFFKKIEYVPTNELEEKYAKYTDFEVVNGVANLTLNFQEVAKYKKSGWKHQLESRYILGIIPFAQKLNFVPDFNNKQHTNIIIDSLATSLVNEIAPNITHYDININDFSLNNIEILIGPKCNERQIETVKNLLERCCSNYHFTMSELSFRI</sequence>
<name>A0ABY6MBY3_9BACT</name>
<accession>A0ABY6MBY3</accession>
<reference evidence="1" key="1">
    <citation type="submission" date="2022-10" db="EMBL/GenBank/DDBJ databases">
        <title>Algoriphagus sp. a novel bacteria isolate from halophytes salicornia europaea.</title>
        <authorList>
            <person name="Peng Y."/>
            <person name="Jiang L."/>
            <person name="Lee J."/>
        </authorList>
    </citation>
    <scope>NUCLEOTIDE SEQUENCE</scope>
    <source>
        <strain evidence="1">TR-M5</strain>
    </source>
</reference>
<dbReference type="RefSeq" id="WP_264807613.1">
    <property type="nucleotide sequence ID" value="NZ_CP110226.1"/>
</dbReference>
<proteinExistence type="predicted"/>
<protein>
    <submittedName>
        <fullName evidence="1">DUF2971 domain-containing protein</fullName>
    </submittedName>
</protein>